<protein>
    <recommendedName>
        <fullName evidence="5">Sulfotransferase domain-containing protein</fullName>
    </recommendedName>
</protein>
<keyword evidence="2" id="KW-0812">Transmembrane</keyword>
<dbReference type="Proteomes" id="UP001165085">
    <property type="component" value="Unassembled WGS sequence"/>
</dbReference>
<feature type="compositionally biased region" description="Pro residues" evidence="1">
    <location>
        <begin position="111"/>
        <end position="122"/>
    </location>
</feature>
<reference evidence="4" key="1">
    <citation type="journal article" date="2023" name="Commun. Biol.">
        <title>Genome analysis of Parmales, the sister group of diatoms, reveals the evolutionary specialization of diatoms from phago-mixotrophs to photoautotrophs.</title>
        <authorList>
            <person name="Ban H."/>
            <person name="Sato S."/>
            <person name="Yoshikawa S."/>
            <person name="Yamada K."/>
            <person name="Nakamura Y."/>
            <person name="Ichinomiya M."/>
            <person name="Sato N."/>
            <person name="Blanc-Mathieu R."/>
            <person name="Endo H."/>
            <person name="Kuwata A."/>
            <person name="Ogata H."/>
        </authorList>
    </citation>
    <scope>NUCLEOTIDE SEQUENCE [LARGE SCALE GENOMIC DNA]</scope>
    <source>
        <strain evidence="4">NIES 3701</strain>
    </source>
</reference>
<dbReference type="EMBL" id="BRXY01000347">
    <property type="protein sequence ID" value="GMH88748.1"/>
    <property type="molecule type" value="Genomic_DNA"/>
</dbReference>
<feature type="compositionally biased region" description="Low complexity" evidence="1">
    <location>
        <begin position="79"/>
        <end position="91"/>
    </location>
</feature>
<evidence type="ECO:0000256" key="1">
    <source>
        <dbReference type="SAM" id="MobiDB-lite"/>
    </source>
</evidence>
<feature type="compositionally biased region" description="Low complexity" evidence="1">
    <location>
        <begin position="123"/>
        <end position="141"/>
    </location>
</feature>
<evidence type="ECO:0008006" key="5">
    <source>
        <dbReference type="Google" id="ProtNLM"/>
    </source>
</evidence>
<comment type="caution">
    <text evidence="3">The sequence shown here is derived from an EMBL/GenBank/DDBJ whole genome shotgun (WGS) entry which is preliminary data.</text>
</comment>
<feature type="transmembrane region" description="Helical" evidence="2">
    <location>
        <begin position="12"/>
        <end position="37"/>
    </location>
</feature>
<accession>A0A9W7BLC8</accession>
<name>A0A9W7BLC8_9STRA</name>
<dbReference type="SUPFAM" id="SSF52540">
    <property type="entry name" value="P-loop containing nucleoside triphosphate hydrolases"/>
    <property type="match status" value="1"/>
</dbReference>
<dbReference type="OrthoDB" id="41177at2759"/>
<keyword evidence="2" id="KW-1133">Transmembrane helix</keyword>
<gene>
    <name evidence="3" type="ORF">TrST_g6196</name>
</gene>
<dbReference type="AlphaFoldDB" id="A0A9W7BLC8"/>
<proteinExistence type="predicted"/>
<evidence type="ECO:0000256" key="2">
    <source>
        <dbReference type="SAM" id="Phobius"/>
    </source>
</evidence>
<sequence>MPLPARPPPMRLLIIAFTLIVFCLAFMHLTVVAPLSLLKGVDHLTATHEALAGFKTTLSSLQATGAPPDPHPSSITTANNNKNSNDNNNENEYSKPRVAVTPQEHWFYNRKPPPSPSSPPNPNSNSNSNTNAPPESKSSKPSIEDVPSHAASVLTKEIVIHQPDPRTTCSSFKQSIPPGDRLIAVAGLFNTGTNLMMKLLNRNCVMPKRKTPFQVPWGKHNPVDFRGEHFAKSSKGQVPENFLPVVIIKDVVTWVNSMCKNPYAAHWARKYKCPQLMKEDLSPVPVEIKFQEEEWGHRNYENGLVEAWSTWNSDWTRATFPYVMVRFEDILYNQEETVKLACECAGGKLAEKFEYQDDPAKQHGGKEGAIDVLRKYGDESNRFKGWREEDLDFLSRVVDEDLMNMFEYRLPPQLTS</sequence>
<keyword evidence="2" id="KW-0472">Membrane</keyword>
<feature type="region of interest" description="Disordered" evidence="1">
    <location>
        <begin position="106"/>
        <end position="150"/>
    </location>
</feature>
<organism evidence="3 4">
    <name type="scientific">Triparma strigata</name>
    <dbReference type="NCBI Taxonomy" id="1606541"/>
    <lineage>
        <taxon>Eukaryota</taxon>
        <taxon>Sar</taxon>
        <taxon>Stramenopiles</taxon>
        <taxon>Ochrophyta</taxon>
        <taxon>Bolidophyceae</taxon>
        <taxon>Parmales</taxon>
        <taxon>Triparmaceae</taxon>
        <taxon>Triparma</taxon>
    </lineage>
</organism>
<dbReference type="Gene3D" id="3.40.50.300">
    <property type="entry name" value="P-loop containing nucleotide triphosphate hydrolases"/>
    <property type="match status" value="1"/>
</dbReference>
<evidence type="ECO:0000313" key="3">
    <source>
        <dbReference type="EMBL" id="GMH88748.1"/>
    </source>
</evidence>
<evidence type="ECO:0000313" key="4">
    <source>
        <dbReference type="Proteomes" id="UP001165085"/>
    </source>
</evidence>
<feature type="region of interest" description="Disordered" evidence="1">
    <location>
        <begin position="62"/>
        <end position="94"/>
    </location>
</feature>
<dbReference type="InterPro" id="IPR027417">
    <property type="entry name" value="P-loop_NTPase"/>
</dbReference>
<keyword evidence="4" id="KW-1185">Reference proteome</keyword>